<keyword evidence="6" id="KW-1185">Reference proteome</keyword>
<accession>A0A1J1DR47</accession>
<dbReference type="RefSeq" id="WP_096399843.1">
    <property type="nucleotide sequence ID" value="NZ_AP017368.1"/>
</dbReference>
<keyword evidence="2" id="KW-0547">Nucleotide-binding</keyword>
<dbReference type="InterPro" id="IPR027417">
    <property type="entry name" value="P-loop_NTPase"/>
</dbReference>
<dbReference type="Proteomes" id="UP000242645">
    <property type="component" value="Chromosome"/>
</dbReference>
<evidence type="ECO:0000256" key="2">
    <source>
        <dbReference type="ARBA" id="ARBA00022741"/>
    </source>
</evidence>
<dbReference type="InterPro" id="IPR017871">
    <property type="entry name" value="ABC_transporter-like_CS"/>
</dbReference>
<proteinExistence type="predicted"/>
<dbReference type="KEGG" id="dtr:RSDT_0817"/>
<dbReference type="PROSITE" id="PS00211">
    <property type="entry name" value="ABC_TRANSPORTER_1"/>
    <property type="match status" value="1"/>
</dbReference>
<dbReference type="Gene3D" id="3.40.50.300">
    <property type="entry name" value="P-loop containing nucleotide triphosphate hydrolases"/>
    <property type="match status" value="1"/>
</dbReference>
<reference evidence="5 6" key="1">
    <citation type="journal article" date="2017" name="ISME J.">
        <title>Genome of 'Ca. Desulfovibrio trichonymphae', an H2-oxidizing bacterium in a tripartite symbiotic system within a protist cell in the termite gut.</title>
        <authorList>
            <person name="Kuwahara H."/>
            <person name="Yuki M."/>
            <person name="Izawa K."/>
            <person name="Ohkuma M."/>
            <person name="Hongoh Y."/>
        </authorList>
    </citation>
    <scope>NUCLEOTIDE SEQUENCE [LARGE SCALE GENOMIC DNA]</scope>
    <source>
        <strain evidence="5 6">Rs-N31</strain>
    </source>
</reference>
<dbReference type="EMBL" id="AP017368">
    <property type="protein sequence ID" value="BAV92329.1"/>
    <property type="molecule type" value="Genomic_DNA"/>
</dbReference>
<dbReference type="PROSITE" id="PS50893">
    <property type="entry name" value="ABC_TRANSPORTER_2"/>
    <property type="match status" value="1"/>
</dbReference>
<sequence>MISLRLHKFFHTGDRPFCLDVAYAISPDQKITVLFGPSGSGKSLTLHCLAGLMCPDAGRVCLGERVLYDVDADIFVPARRRRVGYMFQDYALFPHLNVLQNVAYPRTGCFPSRVKAAERDKACVLLERFGIGHLARQMPGRLSGGQRQRAALARALNADPELLLLDEPFSALDTLLREKLRDELLTMFAGLTMPVIIITHDPDDVDVFADNLILYDNGQARSVAEYRSLRQQFATAGQCLRALPLHLPRVPADNPPKELA</sequence>
<evidence type="ECO:0000256" key="3">
    <source>
        <dbReference type="ARBA" id="ARBA00022840"/>
    </source>
</evidence>
<feature type="domain" description="ABC transporter" evidence="4">
    <location>
        <begin position="1"/>
        <end position="242"/>
    </location>
</feature>
<keyword evidence="3 5" id="KW-0067">ATP-binding</keyword>
<organism evidence="5 6">
    <name type="scientific">Candidatus Desulfovibrio trichonymphae</name>
    <dbReference type="NCBI Taxonomy" id="1725232"/>
    <lineage>
        <taxon>Bacteria</taxon>
        <taxon>Pseudomonadati</taxon>
        <taxon>Thermodesulfobacteriota</taxon>
        <taxon>Desulfovibrionia</taxon>
        <taxon>Desulfovibrionales</taxon>
        <taxon>Desulfovibrionaceae</taxon>
        <taxon>Desulfovibrio</taxon>
    </lineage>
</organism>
<dbReference type="GO" id="GO:0005524">
    <property type="term" value="F:ATP binding"/>
    <property type="evidence" value="ECO:0007669"/>
    <property type="project" value="UniProtKB-KW"/>
</dbReference>
<dbReference type="InterPro" id="IPR050093">
    <property type="entry name" value="ABC_SmlMolc_Importer"/>
</dbReference>
<evidence type="ECO:0000256" key="1">
    <source>
        <dbReference type="ARBA" id="ARBA00022448"/>
    </source>
</evidence>
<evidence type="ECO:0000313" key="5">
    <source>
        <dbReference type="EMBL" id="BAV92329.1"/>
    </source>
</evidence>
<dbReference type="PANTHER" id="PTHR42781:SF4">
    <property type="entry name" value="SPERMIDINE_PUTRESCINE IMPORT ATP-BINDING PROTEIN POTA"/>
    <property type="match status" value="1"/>
</dbReference>
<name>A0A1J1DR47_9BACT</name>
<evidence type="ECO:0000313" key="6">
    <source>
        <dbReference type="Proteomes" id="UP000242645"/>
    </source>
</evidence>
<dbReference type="InterPro" id="IPR003439">
    <property type="entry name" value="ABC_transporter-like_ATP-bd"/>
</dbReference>
<dbReference type="PANTHER" id="PTHR42781">
    <property type="entry name" value="SPERMIDINE/PUTRESCINE IMPORT ATP-BINDING PROTEIN POTA"/>
    <property type="match status" value="1"/>
</dbReference>
<protein>
    <submittedName>
        <fullName evidence="5">Molybdate ABC transporter ATP-binding protein</fullName>
    </submittedName>
</protein>
<dbReference type="GO" id="GO:0016887">
    <property type="term" value="F:ATP hydrolysis activity"/>
    <property type="evidence" value="ECO:0007669"/>
    <property type="project" value="InterPro"/>
</dbReference>
<evidence type="ECO:0000259" key="4">
    <source>
        <dbReference type="PROSITE" id="PS50893"/>
    </source>
</evidence>
<dbReference type="SMART" id="SM00382">
    <property type="entry name" value="AAA"/>
    <property type="match status" value="1"/>
</dbReference>
<dbReference type="Pfam" id="PF00005">
    <property type="entry name" value="ABC_tran"/>
    <property type="match status" value="1"/>
</dbReference>
<dbReference type="SUPFAM" id="SSF52540">
    <property type="entry name" value="P-loop containing nucleoside triphosphate hydrolases"/>
    <property type="match status" value="1"/>
</dbReference>
<dbReference type="InterPro" id="IPR003593">
    <property type="entry name" value="AAA+_ATPase"/>
</dbReference>
<gene>
    <name evidence="5" type="primary">modC</name>
    <name evidence="5" type="ORF">RSDT_0817</name>
</gene>
<keyword evidence="1" id="KW-0813">Transport</keyword>
<dbReference type="OrthoDB" id="9809450at2"/>
<dbReference type="AlphaFoldDB" id="A0A1J1DR47"/>